<dbReference type="AlphaFoldDB" id="A0A0B7GZY7"/>
<proteinExistence type="predicted"/>
<reference evidence="4" key="2">
    <citation type="submission" date="2015-01" db="EMBL/GenBank/DDBJ databases">
        <authorList>
            <person name="Manzoor Shahid"/>
            <person name="Zubair Saima"/>
        </authorList>
    </citation>
    <scope>NUCLEOTIDE SEQUENCE [LARGE SCALE GENOMIC DNA]</scope>
    <source>
        <strain evidence="4">V1</strain>
    </source>
</reference>
<dbReference type="EMBL" id="CP042817">
    <property type="protein sequence ID" value="QEJ97155.1"/>
    <property type="molecule type" value="Genomic_DNA"/>
</dbReference>
<dbReference type="RefSeq" id="WP_024752954.1">
    <property type="nucleotide sequence ID" value="NZ_CDNC01000034.1"/>
</dbReference>
<protein>
    <submittedName>
        <fullName evidence="2">Inner membrane protein CreD</fullName>
    </submittedName>
</protein>
<evidence type="ECO:0000313" key="5">
    <source>
        <dbReference type="Proteomes" id="UP000323594"/>
    </source>
</evidence>
<keyword evidence="1" id="KW-0812">Transmembrane</keyword>
<dbReference type="Proteomes" id="UP000042527">
    <property type="component" value="Unassembled WGS sequence"/>
</dbReference>
<gene>
    <name evidence="3" type="ORF">FUT82_03580</name>
    <name evidence="2" type="ORF">TPHV1_40033</name>
</gene>
<name>A0A0B7GZY7_TREPH</name>
<feature type="transmembrane region" description="Helical" evidence="1">
    <location>
        <begin position="269"/>
        <end position="289"/>
    </location>
</feature>
<feature type="transmembrane region" description="Helical" evidence="1">
    <location>
        <begin position="321"/>
        <end position="341"/>
    </location>
</feature>
<accession>A0A0B7GZY7</accession>
<evidence type="ECO:0000256" key="1">
    <source>
        <dbReference type="SAM" id="Phobius"/>
    </source>
</evidence>
<reference evidence="2" key="1">
    <citation type="submission" date="2015-01" db="EMBL/GenBank/DDBJ databases">
        <authorList>
            <person name="Xiang T."/>
            <person name="Song Y."/>
            <person name="Huang L."/>
            <person name="Wang B."/>
            <person name="Wu P."/>
        </authorList>
    </citation>
    <scope>NUCLEOTIDE SEQUENCE [LARGE SCALE GENOMIC DNA]</scope>
    <source>
        <strain evidence="2">V1</strain>
    </source>
</reference>
<feature type="transmembrane region" description="Helical" evidence="1">
    <location>
        <begin position="376"/>
        <end position="394"/>
    </location>
</feature>
<dbReference type="Proteomes" id="UP000323594">
    <property type="component" value="Chromosome"/>
</dbReference>
<evidence type="ECO:0000313" key="2">
    <source>
        <dbReference type="EMBL" id="CEM62530.1"/>
    </source>
</evidence>
<organism evidence="2 4">
    <name type="scientific">Treponema phagedenis</name>
    <dbReference type="NCBI Taxonomy" id="162"/>
    <lineage>
        <taxon>Bacteria</taxon>
        <taxon>Pseudomonadati</taxon>
        <taxon>Spirochaetota</taxon>
        <taxon>Spirochaetia</taxon>
        <taxon>Spirochaetales</taxon>
        <taxon>Treponemataceae</taxon>
        <taxon>Treponema</taxon>
    </lineage>
</organism>
<dbReference type="EMBL" id="CDNC01000034">
    <property type="protein sequence ID" value="CEM62530.1"/>
    <property type="molecule type" value="Genomic_DNA"/>
</dbReference>
<sequence>MSVKSIFAIGIIFIATSIGWMILGGTNLARTSGSSSKLRKSMRTLYGAELAVKAPKLCTKTENKTAYRSEEKPSFTYTYFYPAQSDVAIDIKLDRRKKGNLWFPTFKAHFSGTYTFKIDSIDTAQQYYLQANFGSADTIYNNVTVRLNEEPLQTLAPLIAQSDIPILLNSNGEFRLSIEYDTSGMETVYYYITPGHEEIIELKGFTCVITTDFADYDFPSTMLSPTTKEQNGKNARLTWNFNSTITGKDIGLIIPNKLNPGDIIPRVSFFAPVSLLFFFVVLLMLSVVYKQKIHPMHFFFLALTFFSFHLMFSYFSDQIDIYLSFFIASVVSLILSVSYVRHFLAKKIAYIILPLIQTIYLIIFSFSFFFDGKTGLIVTICAVITLFILMQITAKEDWDEVFGRK</sequence>
<dbReference type="InterPro" id="IPR010364">
    <property type="entry name" value="Uncharacterised_IM_CreD"/>
</dbReference>
<evidence type="ECO:0000313" key="3">
    <source>
        <dbReference type="EMBL" id="QEJ97155.1"/>
    </source>
</evidence>
<reference evidence="3 5" key="3">
    <citation type="submission" date="2019-08" db="EMBL/GenBank/DDBJ databases">
        <authorList>
            <person name="Kuhnert P."/>
        </authorList>
    </citation>
    <scope>NUCLEOTIDE SEQUENCE [LARGE SCALE GENOMIC DNA]</scope>
    <source>
        <strain evidence="3 5">B36.5</strain>
    </source>
</reference>
<dbReference type="OrthoDB" id="1522971at2"/>
<dbReference type="Pfam" id="PF06123">
    <property type="entry name" value="CreD"/>
    <property type="match status" value="1"/>
</dbReference>
<feature type="transmembrane region" description="Helical" evidence="1">
    <location>
        <begin position="296"/>
        <end position="315"/>
    </location>
</feature>
<feature type="transmembrane region" description="Helical" evidence="1">
    <location>
        <begin position="348"/>
        <end position="370"/>
    </location>
</feature>
<feature type="transmembrane region" description="Helical" evidence="1">
    <location>
        <begin position="7"/>
        <end position="29"/>
    </location>
</feature>
<dbReference type="GeneID" id="57751986"/>
<evidence type="ECO:0000313" key="4">
    <source>
        <dbReference type="Proteomes" id="UP000042527"/>
    </source>
</evidence>
<keyword evidence="4" id="KW-1185">Reference proteome</keyword>
<keyword evidence="1" id="KW-1133">Transmembrane helix</keyword>
<keyword evidence="1" id="KW-0472">Membrane</keyword>